<name>A0A381YDT8_9ZZZZ</name>
<reference evidence="2" key="1">
    <citation type="submission" date="2018-05" db="EMBL/GenBank/DDBJ databases">
        <authorList>
            <person name="Lanie J.A."/>
            <person name="Ng W.-L."/>
            <person name="Kazmierczak K.M."/>
            <person name="Andrzejewski T.M."/>
            <person name="Davidsen T.M."/>
            <person name="Wayne K.J."/>
            <person name="Tettelin H."/>
            <person name="Glass J.I."/>
            <person name="Rusch D."/>
            <person name="Podicherti R."/>
            <person name="Tsui H.-C.T."/>
            <person name="Winkler M.E."/>
        </authorList>
    </citation>
    <scope>NUCLEOTIDE SEQUENCE</scope>
</reference>
<protein>
    <recommendedName>
        <fullName evidence="1">Phospholipase/carboxylesterase/thioesterase domain-containing protein</fullName>
    </recommendedName>
</protein>
<dbReference type="EMBL" id="UINC01017972">
    <property type="protein sequence ID" value="SVA75060.1"/>
    <property type="molecule type" value="Genomic_DNA"/>
</dbReference>
<sequence>MLKKNIVVNKKARYYQIGDANKGISTLWVVLHGYAMLSEFFIKKFKKLDNGNTLIIAPEGLNRFYIGESFQRVGASWMTKEERESDIEENINYLNALIENVFKEIGHENVQLNVLGFSQGGATACRWIFSSKIKVDNLILWAGDIPKDTLTQENKTKWKTIKTHLVMGKKDHLIPEEMKAMFVNLVSQYELDYKLTQYDGDHRIYPDVLVRLAETF</sequence>
<organism evidence="2">
    <name type="scientific">marine metagenome</name>
    <dbReference type="NCBI Taxonomy" id="408172"/>
    <lineage>
        <taxon>unclassified sequences</taxon>
        <taxon>metagenomes</taxon>
        <taxon>ecological metagenomes</taxon>
    </lineage>
</organism>
<feature type="domain" description="Phospholipase/carboxylesterase/thioesterase" evidence="1">
    <location>
        <begin position="30"/>
        <end position="210"/>
    </location>
</feature>
<dbReference type="InterPro" id="IPR029058">
    <property type="entry name" value="AB_hydrolase_fold"/>
</dbReference>
<dbReference type="AlphaFoldDB" id="A0A381YDT8"/>
<dbReference type="Gene3D" id="3.40.50.1820">
    <property type="entry name" value="alpha/beta hydrolase"/>
    <property type="match status" value="1"/>
</dbReference>
<accession>A0A381YDT8</accession>
<dbReference type="Pfam" id="PF02230">
    <property type="entry name" value="Abhydrolase_2"/>
    <property type="match status" value="1"/>
</dbReference>
<dbReference type="SUPFAM" id="SSF53474">
    <property type="entry name" value="alpha/beta-Hydrolases"/>
    <property type="match status" value="1"/>
</dbReference>
<proteinExistence type="predicted"/>
<gene>
    <name evidence="2" type="ORF">METZ01_LOCUS127914</name>
</gene>
<dbReference type="GO" id="GO:0016787">
    <property type="term" value="F:hydrolase activity"/>
    <property type="evidence" value="ECO:0007669"/>
    <property type="project" value="InterPro"/>
</dbReference>
<evidence type="ECO:0000313" key="2">
    <source>
        <dbReference type="EMBL" id="SVA75060.1"/>
    </source>
</evidence>
<dbReference type="InterPro" id="IPR003140">
    <property type="entry name" value="PLipase/COase/thioEstase"/>
</dbReference>
<evidence type="ECO:0000259" key="1">
    <source>
        <dbReference type="Pfam" id="PF02230"/>
    </source>
</evidence>